<organism evidence="1 2">
    <name type="scientific">Pyropia yezoensis</name>
    <name type="common">Susabi-nori</name>
    <name type="synonym">Porphyra yezoensis</name>
    <dbReference type="NCBI Taxonomy" id="2788"/>
    <lineage>
        <taxon>Eukaryota</taxon>
        <taxon>Rhodophyta</taxon>
        <taxon>Bangiophyceae</taxon>
        <taxon>Bangiales</taxon>
        <taxon>Bangiaceae</taxon>
        <taxon>Pyropia</taxon>
    </lineage>
</organism>
<protein>
    <submittedName>
        <fullName evidence="1">Uncharacterized protein</fullName>
    </submittedName>
</protein>
<name>A0ACC3BJE3_PYRYE</name>
<reference evidence="1" key="1">
    <citation type="submission" date="2019-11" db="EMBL/GenBank/DDBJ databases">
        <title>Nori genome reveals adaptations in red seaweeds to the harsh intertidal environment.</title>
        <authorList>
            <person name="Wang D."/>
            <person name="Mao Y."/>
        </authorList>
    </citation>
    <scope>NUCLEOTIDE SEQUENCE</scope>
    <source>
        <tissue evidence="1">Gametophyte</tissue>
    </source>
</reference>
<sequence length="223" mass="25112">MVGEAAGQALVAAILRYKSVYGHCDITGSDDWSDGSFGRPIGVDAKYLRAKGLPFTQNSAMGARLTDAGFSWDKREYARKTRRRYFANVAELEAHKERTGGLPRRLQDYSAYRRMMRLVGSWQSLPEPLTARLEALGLRPPADGEDGGVPLSAREATRRRRLSEHVAEVEAHKEQTGALPRFSEHCRLYRMTRRLLAGWHDTPQPLQQRMQAICMEFASAYVG</sequence>
<proteinExistence type="predicted"/>
<gene>
    <name evidence="1" type="ORF">I4F81_000707</name>
</gene>
<accession>A0ACC3BJE3</accession>
<comment type="caution">
    <text evidence="1">The sequence shown here is derived from an EMBL/GenBank/DDBJ whole genome shotgun (WGS) entry which is preliminary data.</text>
</comment>
<keyword evidence="2" id="KW-1185">Reference proteome</keyword>
<dbReference type="Proteomes" id="UP000798662">
    <property type="component" value="Chromosome 1"/>
</dbReference>
<dbReference type="EMBL" id="CM020618">
    <property type="protein sequence ID" value="KAK1858094.1"/>
    <property type="molecule type" value="Genomic_DNA"/>
</dbReference>
<evidence type="ECO:0000313" key="2">
    <source>
        <dbReference type="Proteomes" id="UP000798662"/>
    </source>
</evidence>
<evidence type="ECO:0000313" key="1">
    <source>
        <dbReference type="EMBL" id="KAK1858094.1"/>
    </source>
</evidence>